<evidence type="ECO:0000313" key="1">
    <source>
        <dbReference type="EMBL" id="SNR43514.1"/>
    </source>
</evidence>
<dbReference type="EMBL" id="FZNQ01000006">
    <property type="protein sequence ID" value="SNR43514.1"/>
    <property type="molecule type" value="Genomic_DNA"/>
</dbReference>
<protein>
    <submittedName>
        <fullName evidence="1">Uncharacterized protein</fullName>
    </submittedName>
</protein>
<keyword evidence="2" id="KW-1185">Reference proteome</keyword>
<gene>
    <name evidence="1" type="ORF">SAMN06264855_106103</name>
</gene>
<dbReference type="AlphaFoldDB" id="A0A238WB61"/>
<organism evidence="1 2">
    <name type="scientific">Halorubrum vacuolatum</name>
    <name type="common">Natronobacterium vacuolatum</name>
    <dbReference type="NCBI Taxonomy" id="63740"/>
    <lineage>
        <taxon>Archaea</taxon>
        <taxon>Methanobacteriati</taxon>
        <taxon>Methanobacteriota</taxon>
        <taxon>Stenosarchaea group</taxon>
        <taxon>Halobacteria</taxon>
        <taxon>Halobacteriales</taxon>
        <taxon>Haloferacaceae</taxon>
        <taxon>Halorubrum</taxon>
    </lineage>
</organism>
<dbReference type="Proteomes" id="UP000198397">
    <property type="component" value="Unassembled WGS sequence"/>
</dbReference>
<name>A0A238WB61_HALVU</name>
<evidence type="ECO:0000313" key="2">
    <source>
        <dbReference type="Proteomes" id="UP000198397"/>
    </source>
</evidence>
<proteinExistence type="predicted"/>
<sequence>MNVHVPAGITVKFVIYFQYHSVYVRGYQTHAHILTVLAMGFSQWDDMQLDV</sequence>
<accession>A0A238WB61</accession>
<reference evidence="1 2" key="1">
    <citation type="submission" date="2017-06" db="EMBL/GenBank/DDBJ databases">
        <authorList>
            <person name="Kim H.J."/>
            <person name="Triplett B.A."/>
        </authorList>
    </citation>
    <scope>NUCLEOTIDE SEQUENCE [LARGE SCALE GENOMIC DNA]</scope>
    <source>
        <strain evidence="1 2">DSM 8800</strain>
    </source>
</reference>